<evidence type="ECO:0008006" key="3">
    <source>
        <dbReference type="Google" id="ProtNLM"/>
    </source>
</evidence>
<accession>A0A562U9L3</accession>
<reference evidence="1 2" key="1">
    <citation type="submission" date="2019-07" db="EMBL/GenBank/DDBJ databases">
        <title>Genomic Encyclopedia of Archaeal and Bacterial Type Strains, Phase II (KMG-II): from individual species to whole genera.</title>
        <authorList>
            <person name="Goeker M."/>
        </authorList>
    </citation>
    <scope>NUCLEOTIDE SEQUENCE [LARGE SCALE GENOMIC DNA]</scope>
    <source>
        <strain evidence="1 2">ATCC BAA-1854</strain>
    </source>
</reference>
<evidence type="ECO:0000313" key="2">
    <source>
        <dbReference type="Proteomes" id="UP000317010"/>
    </source>
</evidence>
<sequence length="169" mass="19248">MNNKVSFTIIAILFQSLFFTSCVSTKITSNKDASFNRKLKKIYVICNLGKDVSNFNERLFEGVKKKFTENNITIDGFVRNPVALETDEDVLNKIRSYDPEALMIIKQTHVTYYNGGPGGGVFEVSLIDKVSQKNIWKSEIDVTGPWWDEDTSDSIVKKLILKLKEDQII</sequence>
<dbReference type="RefSeq" id="WP_144911206.1">
    <property type="nucleotide sequence ID" value="NZ_VLLI01000003.1"/>
</dbReference>
<dbReference type="AlphaFoldDB" id="A0A562U9L3"/>
<gene>
    <name evidence="1" type="ORF">JN11_01505</name>
</gene>
<evidence type="ECO:0000313" key="1">
    <source>
        <dbReference type="EMBL" id="TWJ02532.1"/>
    </source>
</evidence>
<dbReference type="Proteomes" id="UP000317010">
    <property type="component" value="Unassembled WGS sequence"/>
</dbReference>
<dbReference type="OrthoDB" id="797302at2"/>
<comment type="caution">
    <text evidence="1">The sequence shown here is derived from an EMBL/GenBank/DDBJ whole genome shotgun (WGS) entry which is preliminary data.</text>
</comment>
<keyword evidence="2" id="KW-1185">Reference proteome</keyword>
<proteinExistence type="predicted"/>
<protein>
    <recommendedName>
        <fullName evidence="3">Lipoprotein</fullName>
    </recommendedName>
</protein>
<name>A0A562U9L3_9SPHI</name>
<dbReference type="EMBL" id="VLLI01000003">
    <property type="protein sequence ID" value="TWJ02532.1"/>
    <property type="molecule type" value="Genomic_DNA"/>
</dbReference>
<dbReference type="PROSITE" id="PS51257">
    <property type="entry name" value="PROKAR_LIPOPROTEIN"/>
    <property type="match status" value="1"/>
</dbReference>
<organism evidence="1 2">
    <name type="scientific">Mucilaginibacter frigoritolerans</name>
    <dbReference type="NCBI Taxonomy" id="652788"/>
    <lineage>
        <taxon>Bacteria</taxon>
        <taxon>Pseudomonadati</taxon>
        <taxon>Bacteroidota</taxon>
        <taxon>Sphingobacteriia</taxon>
        <taxon>Sphingobacteriales</taxon>
        <taxon>Sphingobacteriaceae</taxon>
        <taxon>Mucilaginibacter</taxon>
    </lineage>
</organism>